<feature type="compositionally biased region" description="Low complexity" evidence="1">
    <location>
        <begin position="208"/>
        <end position="223"/>
    </location>
</feature>
<feature type="region of interest" description="Disordered" evidence="1">
    <location>
        <begin position="205"/>
        <end position="228"/>
    </location>
</feature>
<sequence>MSVCNYCEGLVRVPPACWFVPSRPGYQTPGWLRQSEQPESECSHAVFVLPMPISTGCTPHLLASLQPSWRLAPNRHTTGNRTTHGGCEARKSYCWCTDPNSQGLVGVRLLYYRREYGQRGYFHSGLRMGPKEVGGAKWEELCTLSLANHFLMIVPLIYPNGGLSLPLSLSLCVCFNFVLELMNVCSGLKTSTPRLTCTCSLSLRPVGSASPSSRPDPTRPSSAQLAQPNSSLASSAQHSLMSCPTRPLMYSCFTHFWMLQSVRMVAAILRGHLLQTDSLDGSQSTPNEAGMTRRCDLIRKMVL</sequence>
<evidence type="ECO:0000313" key="2">
    <source>
        <dbReference type="EMBL" id="VEL15656.1"/>
    </source>
</evidence>
<accession>A0A448WMW2</accession>
<dbReference type="AlphaFoldDB" id="A0A448WMW2"/>
<proteinExistence type="predicted"/>
<organism evidence="2 3">
    <name type="scientific">Protopolystoma xenopodis</name>
    <dbReference type="NCBI Taxonomy" id="117903"/>
    <lineage>
        <taxon>Eukaryota</taxon>
        <taxon>Metazoa</taxon>
        <taxon>Spiralia</taxon>
        <taxon>Lophotrochozoa</taxon>
        <taxon>Platyhelminthes</taxon>
        <taxon>Monogenea</taxon>
        <taxon>Polyopisthocotylea</taxon>
        <taxon>Polystomatidea</taxon>
        <taxon>Polystomatidae</taxon>
        <taxon>Protopolystoma</taxon>
    </lineage>
</organism>
<gene>
    <name evidence="2" type="ORF">PXEA_LOCUS9096</name>
</gene>
<keyword evidence="3" id="KW-1185">Reference proteome</keyword>
<dbReference type="EMBL" id="CAAALY010025370">
    <property type="protein sequence ID" value="VEL15656.1"/>
    <property type="molecule type" value="Genomic_DNA"/>
</dbReference>
<comment type="caution">
    <text evidence="2">The sequence shown here is derived from an EMBL/GenBank/DDBJ whole genome shotgun (WGS) entry which is preliminary data.</text>
</comment>
<reference evidence="2" key="1">
    <citation type="submission" date="2018-11" db="EMBL/GenBank/DDBJ databases">
        <authorList>
            <consortium name="Pathogen Informatics"/>
        </authorList>
    </citation>
    <scope>NUCLEOTIDE SEQUENCE</scope>
</reference>
<evidence type="ECO:0000256" key="1">
    <source>
        <dbReference type="SAM" id="MobiDB-lite"/>
    </source>
</evidence>
<evidence type="ECO:0000313" key="3">
    <source>
        <dbReference type="Proteomes" id="UP000784294"/>
    </source>
</evidence>
<dbReference type="Proteomes" id="UP000784294">
    <property type="component" value="Unassembled WGS sequence"/>
</dbReference>
<protein>
    <submittedName>
        <fullName evidence="2">Uncharacterized protein</fullName>
    </submittedName>
</protein>
<name>A0A448WMW2_9PLAT</name>